<proteinExistence type="predicted"/>
<dbReference type="KEGG" id="pif:PITG_22311"/>
<protein>
    <submittedName>
        <fullName evidence="2">Uncharacterized protein</fullName>
    </submittedName>
</protein>
<dbReference type="eggNOG" id="KOG1807">
    <property type="taxonomic scope" value="Eukaryota"/>
</dbReference>
<evidence type="ECO:0000256" key="1">
    <source>
        <dbReference type="SAM" id="MobiDB-lite"/>
    </source>
</evidence>
<dbReference type="EMBL" id="GG689776">
    <property type="protein sequence ID" value="EEY59071.1"/>
    <property type="molecule type" value="Genomic_DNA"/>
</dbReference>
<dbReference type="Proteomes" id="UP000006643">
    <property type="component" value="Unassembled WGS sequence"/>
</dbReference>
<organism evidence="2 3">
    <name type="scientific">Phytophthora infestans (strain T30-4)</name>
    <name type="common">Potato late blight agent</name>
    <dbReference type="NCBI Taxonomy" id="403677"/>
    <lineage>
        <taxon>Eukaryota</taxon>
        <taxon>Sar</taxon>
        <taxon>Stramenopiles</taxon>
        <taxon>Oomycota</taxon>
        <taxon>Peronosporomycetes</taxon>
        <taxon>Peronosporales</taxon>
        <taxon>Peronosporaceae</taxon>
        <taxon>Phytophthora</taxon>
    </lineage>
</organism>
<dbReference type="OrthoDB" id="2423195at2759"/>
<reference evidence="3" key="1">
    <citation type="journal article" date="2009" name="Nature">
        <title>Genome sequence and analysis of the Irish potato famine pathogen Phytophthora infestans.</title>
        <authorList>
            <consortium name="The Broad Institute Genome Sequencing Platform"/>
            <person name="Haas B.J."/>
            <person name="Kamoun S."/>
            <person name="Zody M.C."/>
            <person name="Jiang R.H."/>
            <person name="Handsaker R.E."/>
            <person name="Cano L.M."/>
            <person name="Grabherr M."/>
            <person name="Kodira C.D."/>
            <person name="Raffaele S."/>
            <person name="Torto-Alalibo T."/>
            <person name="Bozkurt T.O."/>
            <person name="Ah-Fong A.M."/>
            <person name="Alvarado L."/>
            <person name="Anderson V.L."/>
            <person name="Armstrong M.R."/>
            <person name="Avrova A."/>
            <person name="Baxter L."/>
            <person name="Beynon J."/>
            <person name="Boevink P.C."/>
            <person name="Bollmann S.R."/>
            <person name="Bos J.I."/>
            <person name="Bulone V."/>
            <person name="Cai G."/>
            <person name="Cakir C."/>
            <person name="Carrington J.C."/>
            <person name="Chawner M."/>
            <person name="Conti L."/>
            <person name="Costanzo S."/>
            <person name="Ewan R."/>
            <person name="Fahlgren N."/>
            <person name="Fischbach M.A."/>
            <person name="Fugelstad J."/>
            <person name="Gilroy E.M."/>
            <person name="Gnerre S."/>
            <person name="Green P.J."/>
            <person name="Grenville-Briggs L.J."/>
            <person name="Griffith J."/>
            <person name="Grunwald N.J."/>
            <person name="Horn K."/>
            <person name="Horner N.R."/>
            <person name="Hu C.H."/>
            <person name="Huitema E."/>
            <person name="Jeong D.H."/>
            <person name="Jones A.M."/>
            <person name="Jones J.D."/>
            <person name="Jones R.W."/>
            <person name="Karlsson E.K."/>
            <person name="Kunjeti S.G."/>
            <person name="Lamour K."/>
            <person name="Liu Z."/>
            <person name="Ma L."/>
            <person name="Maclean D."/>
            <person name="Chibucos M.C."/>
            <person name="McDonald H."/>
            <person name="McWalters J."/>
            <person name="Meijer H.J."/>
            <person name="Morgan W."/>
            <person name="Morris P.F."/>
            <person name="Munro C.A."/>
            <person name="O'Neill K."/>
            <person name="Ospina-Giraldo M."/>
            <person name="Pinzon A."/>
            <person name="Pritchard L."/>
            <person name="Ramsahoye B."/>
            <person name="Ren Q."/>
            <person name="Restrepo S."/>
            <person name="Roy S."/>
            <person name="Sadanandom A."/>
            <person name="Savidor A."/>
            <person name="Schornack S."/>
            <person name="Schwartz D.C."/>
            <person name="Schumann U.D."/>
            <person name="Schwessinger B."/>
            <person name="Seyer L."/>
            <person name="Sharpe T."/>
            <person name="Silvar C."/>
            <person name="Song J."/>
            <person name="Studholme D.J."/>
            <person name="Sykes S."/>
            <person name="Thines M."/>
            <person name="van de Vondervoort P.J."/>
            <person name="Phuntumart V."/>
            <person name="Wawra S."/>
            <person name="Weide R."/>
            <person name="Win J."/>
            <person name="Young C."/>
            <person name="Zhou S."/>
            <person name="Fry W."/>
            <person name="Meyers B.C."/>
            <person name="van West P."/>
            <person name="Ristaino J."/>
            <person name="Govers F."/>
            <person name="Birch P.R."/>
            <person name="Whisson S.C."/>
            <person name="Judelson H.S."/>
            <person name="Nusbaum C."/>
        </authorList>
    </citation>
    <scope>NUCLEOTIDE SEQUENCE [LARGE SCALE GENOMIC DNA]</scope>
    <source>
        <strain evidence="3">T30-4</strain>
    </source>
</reference>
<dbReference type="VEuPathDB" id="FungiDB:PITG_22311"/>
<keyword evidence="3" id="KW-1185">Reference proteome</keyword>
<dbReference type="AlphaFoldDB" id="D0RM47"/>
<dbReference type="HOGENOM" id="CLU_495665_0_0_1"/>
<sequence>MKLRSALRGQFILELNELDLEEIQRTFDDDEDDDTEETGHDSSAALGATKKELSGAIRAATIDNFQGEETTGCFLWASPVRSHTKHGLILVGHGELLRAKSPLWQKVLDQLQSDGCYGKGLPLHCQQHPDYQRIAANPSSFALLAPDGGCLRPCGRRLPRCGHACPKLCHVDQPSHRAVYCTQPCPRLQEGCGHVCPGVCGDACGRCEVLVGSIALPCGHTYRNARCFEAKMPSKLKCKAPRMLPCCHRCRGICHGAALCPPCQGICDVFSCEHGSCNHPCSDPCAACTERCSWSCKHSGECSLPCGAPCNRRLCDLRCTKALTCGHQCPSVCGEDCPSREFCHICGDDDVKQRVADVILFQTYGEIDPSEDPVLVLPCCSMVYTMATLDGTLEMSTYYDSNGKPVGPLPRGYIDTPQCPNCKKPIRGLRRYGRVTKRAAIDAAEKNFITHSLRQIKSLQERANAVIETGDLTRDKTLRHDLRMFGAAVARPPCQKAFEACVALLTKARGGQGGGDVTIDLSMLPVPNSKFPYRGFFFHLSAQLSQLSTV</sequence>
<feature type="region of interest" description="Disordered" evidence="1">
    <location>
        <begin position="28"/>
        <end position="47"/>
    </location>
</feature>
<dbReference type="OMA" id="VQYASQC"/>
<accession>D0RM47</accession>
<name>D0RM47_PHYIT</name>
<dbReference type="RefSeq" id="XP_002909883.1">
    <property type="nucleotide sequence ID" value="XM_002909837.1"/>
</dbReference>
<evidence type="ECO:0000313" key="2">
    <source>
        <dbReference type="EMBL" id="EEY59071.1"/>
    </source>
</evidence>
<dbReference type="InParanoid" id="D0RM47"/>
<dbReference type="GeneID" id="9468385"/>
<gene>
    <name evidence="2" type="ORF">PITG_22311</name>
</gene>
<dbReference type="STRING" id="403677.D0RM47"/>
<evidence type="ECO:0000313" key="3">
    <source>
        <dbReference type="Proteomes" id="UP000006643"/>
    </source>
</evidence>